<dbReference type="Pfam" id="PF00392">
    <property type="entry name" value="GntR"/>
    <property type="match status" value="1"/>
</dbReference>
<evidence type="ECO:0000313" key="5">
    <source>
        <dbReference type="EMBL" id="PRY02404.1"/>
    </source>
</evidence>
<dbReference type="GO" id="GO:0003700">
    <property type="term" value="F:DNA-binding transcription factor activity"/>
    <property type="evidence" value="ECO:0007669"/>
    <property type="project" value="InterPro"/>
</dbReference>
<dbReference type="InterPro" id="IPR008920">
    <property type="entry name" value="TF_FadR/GntR_C"/>
</dbReference>
<sequence length="234" mass="25933">MDALAPMRAQGPLRTLRMSETAYEAIEGAIVRCELAPGTPLVDRQLSEVLGVSRTPIRDAMQSLEAAGLVVRTRGRYSVAGFDLDDVRELFEMRRLLEPPGLERLAADWDPAVVEELATFFDGAPEPGPPGPYEEYLARDHAFHKRIVALSGNSRLIRFYAIAEKQINRIRHYLAPGYEGRMKEVVNEHRDVCEAIAAHDLDAARAALISHLEAGEATMAKYLAQQQEKENPGG</sequence>
<keyword evidence="6" id="KW-1185">Reference proteome</keyword>
<organism evidence="5 6">
    <name type="scientific">Allonocardiopsis opalescens</name>
    <dbReference type="NCBI Taxonomy" id="1144618"/>
    <lineage>
        <taxon>Bacteria</taxon>
        <taxon>Bacillati</taxon>
        <taxon>Actinomycetota</taxon>
        <taxon>Actinomycetes</taxon>
        <taxon>Streptosporangiales</taxon>
        <taxon>Allonocardiopsis</taxon>
    </lineage>
</organism>
<dbReference type="PROSITE" id="PS50949">
    <property type="entry name" value="HTH_GNTR"/>
    <property type="match status" value="1"/>
</dbReference>
<dbReference type="Proteomes" id="UP000237846">
    <property type="component" value="Unassembled WGS sequence"/>
</dbReference>
<dbReference type="OrthoDB" id="8680240at2"/>
<gene>
    <name evidence="5" type="ORF">CLV72_1011006</name>
</gene>
<dbReference type="SUPFAM" id="SSF48008">
    <property type="entry name" value="GntR ligand-binding domain-like"/>
    <property type="match status" value="1"/>
</dbReference>
<keyword evidence="2" id="KW-0238">DNA-binding</keyword>
<dbReference type="CDD" id="cd07377">
    <property type="entry name" value="WHTH_GntR"/>
    <property type="match status" value="1"/>
</dbReference>
<name>A0A2T0QEN2_9ACTN</name>
<evidence type="ECO:0000256" key="1">
    <source>
        <dbReference type="ARBA" id="ARBA00023015"/>
    </source>
</evidence>
<dbReference type="SMART" id="SM00895">
    <property type="entry name" value="FCD"/>
    <property type="match status" value="1"/>
</dbReference>
<dbReference type="SMART" id="SM00345">
    <property type="entry name" value="HTH_GNTR"/>
    <property type="match status" value="1"/>
</dbReference>
<dbReference type="SUPFAM" id="SSF46785">
    <property type="entry name" value="Winged helix' DNA-binding domain"/>
    <property type="match status" value="1"/>
</dbReference>
<dbReference type="Gene3D" id="1.20.120.530">
    <property type="entry name" value="GntR ligand-binding domain-like"/>
    <property type="match status" value="1"/>
</dbReference>
<dbReference type="GO" id="GO:0003677">
    <property type="term" value="F:DNA binding"/>
    <property type="evidence" value="ECO:0007669"/>
    <property type="project" value="UniProtKB-KW"/>
</dbReference>
<evidence type="ECO:0000256" key="2">
    <source>
        <dbReference type="ARBA" id="ARBA00023125"/>
    </source>
</evidence>
<keyword evidence="1" id="KW-0805">Transcription regulation</keyword>
<evidence type="ECO:0000256" key="3">
    <source>
        <dbReference type="ARBA" id="ARBA00023163"/>
    </source>
</evidence>
<evidence type="ECO:0000259" key="4">
    <source>
        <dbReference type="PROSITE" id="PS50949"/>
    </source>
</evidence>
<accession>A0A2T0QEN2</accession>
<proteinExistence type="predicted"/>
<dbReference type="PRINTS" id="PR00035">
    <property type="entry name" value="HTHGNTR"/>
</dbReference>
<dbReference type="EMBL" id="PVZC01000001">
    <property type="protein sequence ID" value="PRY02404.1"/>
    <property type="molecule type" value="Genomic_DNA"/>
</dbReference>
<dbReference type="InterPro" id="IPR000524">
    <property type="entry name" value="Tscrpt_reg_HTH_GntR"/>
</dbReference>
<dbReference type="PANTHER" id="PTHR43537">
    <property type="entry name" value="TRANSCRIPTIONAL REGULATOR, GNTR FAMILY"/>
    <property type="match status" value="1"/>
</dbReference>
<dbReference type="Gene3D" id="1.10.10.10">
    <property type="entry name" value="Winged helix-like DNA-binding domain superfamily/Winged helix DNA-binding domain"/>
    <property type="match status" value="1"/>
</dbReference>
<keyword evidence="3" id="KW-0804">Transcription</keyword>
<dbReference type="PANTHER" id="PTHR43537:SF5">
    <property type="entry name" value="UXU OPERON TRANSCRIPTIONAL REGULATOR"/>
    <property type="match status" value="1"/>
</dbReference>
<dbReference type="InterPro" id="IPR011711">
    <property type="entry name" value="GntR_C"/>
</dbReference>
<dbReference type="AlphaFoldDB" id="A0A2T0QEN2"/>
<evidence type="ECO:0000313" key="6">
    <source>
        <dbReference type="Proteomes" id="UP000237846"/>
    </source>
</evidence>
<protein>
    <submittedName>
        <fullName evidence="5">GntR family transcriptional regulator</fullName>
    </submittedName>
</protein>
<comment type="caution">
    <text evidence="5">The sequence shown here is derived from an EMBL/GenBank/DDBJ whole genome shotgun (WGS) entry which is preliminary data.</text>
</comment>
<dbReference type="Pfam" id="PF07729">
    <property type="entry name" value="FCD"/>
    <property type="match status" value="1"/>
</dbReference>
<dbReference type="InterPro" id="IPR036388">
    <property type="entry name" value="WH-like_DNA-bd_sf"/>
</dbReference>
<reference evidence="5 6" key="1">
    <citation type="submission" date="2018-03" db="EMBL/GenBank/DDBJ databases">
        <title>Genomic Encyclopedia of Archaeal and Bacterial Type Strains, Phase II (KMG-II): from individual species to whole genera.</title>
        <authorList>
            <person name="Goeker M."/>
        </authorList>
    </citation>
    <scope>NUCLEOTIDE SEQUENCE [LARGE SCALE GENOMIC DNA]</scope>
    <source>
        <strain evidence="5 6">DSM 45601</strain>
    </source>
</reference>
<feature type="domain" description="HTH gntR-type" evidence="4">
    <location>
        <begin position="16"/>
        <end position="87"/>
    </location>
</feature>
<dbReference type="InterPro" id="IPR036390">
    <property type="entry name" value="WH_DNA-bd_sf"/>
</dbReference>